<organism evidence="1 2">
    <name type="scientific">Gluconobacter cadivus</name>
    <dbReference type="NCBI Taxonomy" id="2728101"/>
    <lineage>
        <taxon>Bacteria</taxon>
        <taxon>Pseudomonadati</taxon>
        <taxon>Pseudomonadota</taxon>
        <taxon>Alphaproteobacteria</taxon>
        <taxon>Acetobacterales</taxon>
        <taxon>Acetobacteraceae</taxon>
        <taxon>Gluconobacter</taxon>
    </lineage>
</organism>
<gene>
    <name evidence="1" type="ORF">HKD19_05740</name>
</gene>
<evidence type="ECO:0000313" key="2">
    <source>
        <dbReference type="Proteomes" id="UP000662701"/>
    </source>
</evidence>
<accession>A0ABR9YV66</accession>
<name>A0ABR9YV66_9PROT</name>
<evidence type="ECO:0000313" key="1">
    <source>
        <dbReference type="EMBL" id="MBF0888049.1"/>
    </source>
</evidence>
<comment type="caution">
    <text evidence="1">The sequence shown here is derived from an EMBL/GenBank/DDBJ whole genome shotgun (WGS) entry which is preliminary data.</text>
</comment>
<sequence length="521" mass="53646">MTTVHNLTPSPLRTVTLQSCTGLFAQVMWMPKASADCLDYVLDFSTLLAGTGDTLTAIRSAVVTTATGGDYDLKVMWSAVAGTLVVAFLASGQPNTAQKILFEITTQQGRVYSVMAVLQITALTVATAPPSDFPADVLTNGKVLIAGIEALPSGYSSNGRVVMATEDAAPVGTPSFESVTARTYSGDGSGLEVTSGGKAQTIGQWIGALSSGGTQGVGIRSINVTQGAVTAGQPSTVTLTATLTDGTTTAPATFEAPAGAPGTAGSDANVTATTVNAALGYTAANGANYFPLLIDNTKDASGNFHLPAIVATNQSFDNDGGLYTLGFADGPVIKVGIDKGYFGTNFFILKSMTSQPLGLILSNQDGSAASIAAYKCPDGSGSTQSNAYNVDGRSGSGTIGALLWTNQDDPNGRYWMLQAYTNTNGDFYPDLKLFAGTSDRSAWQKTPLVAFNGQNNQATLAVEPEILAYNAYTFATLPASPAAWQRAVVTDKAIGSGAQGVMAMWNPNTKAWTGLGGETLV</sequence>
<dbReference type="RefSeq" id="WP_194261966.1">
    <property type="nucleotide sequence ID" value="NZ_JABCQH010000004.1"/>
</dbReference>
<reference evidence="2" key="1">
    <citation type="submission" date="2020-04" db="EMBL/GenBank/DDBJ databases">
        <title>Description of novel Gluconacetobacter.</title>
        <authorList>
            <person name="Sombolestani A."/>
        </authorList>
    </citation>
    <scope>NUCLEOTIDE SEQUENCE [LARGE SCALE GENOMIC DNA]</scope>
    <source>
        <strain evidence="2">LMG 1745</strain>
    </source>
</reference>
<dbReference type="EMBL" id="JABCQH010000004">
    <property type="protein sequence ID" value="MBF0888049.1"/>
    <property type="molecule type" value="Genomic_DNA"/>
</dbReference>
<protein>
    <submittedName>
        <fullName evidence="1">Uncharacterized protein</fullName>
    </submittedName>
</protein>
<keyword evidence="2" id="KW-1185">Reference proteome</keyword>
<dbReference type="Proteomes" id="UP000662701">
    <property type="component" value="Unassembled WGS sequence"/>
</dbReference>
<proteinExistence type="predicted"/>
<reference evidence="1 2" key="2">
    <citation type="submission" date="2020-11" db="EMBL/GenBank/DDBJ databases">
        <title>Description of novel Gluconobacter species.</title>
        <authorList>
            <person name="Cleenwerck I."/>
            <person name="Cnockaert M."/>
            <person name="Borremans W."/>
            <person name="Wieme A.D."/>
            <person name="De Vuyst L."/>
            <person name="Vandamme P."/>
        </authorList>
    </citation>
    <scope>NUCLEOTIDE SEQUENCE [LARGE SCALE GENOMIC DNA]</scope>
    <source>
        <strain evidence="1 2">LMG 1745</strain>
    </source>
</reference>
<dbReference type="Pfam" id="PF23148">
    <property type="entry name" value="Gp77"/>
    <property type="match status" value="1"/>
</dbReference>
<dbReference type="InterPro" id="IPR056928">
    <property type="entry name" value="Gp77-like"/>
</dbReference>